<dbReference type="EMBL" id="SJSL01000001">
    <property type="protein sequence ID" value="TCD04019.1"/>
    <property type="molecule type" value="Genomic_DNA"/>
</dbReference>
<keyword evidence="4" id="KW-1185">Reference proteome</keyword>
<organism evidence="3 4">
    <name type="scientific">Pedobacter psychroterrae</name>
    <dbReference type="NCBI Taxonomy" id="2530453"/>
    <lineage>
        <taxon>Bacteria</taxon>
        <taxon>Pseudomonadati</taxon>
        <taxon>Bacteroidota</taxon>
        <taxon>Sphingobacteriia</taxon>
        <taxon>Sphingobacteriales</taxon>
        <taxon>Sphingobacteriaceae</taxon>
        <taxon>Pedobacter</taxon>
    </lineage>
</organism>
<gene>
    <name evidence="3" type="ORF">EZ437_05660</name>
</gene>
<evidence type="ECO:0000313" key="3">
    <source>
        <dbReference type="EMBL" id="TCD04019.1"/>
    </source>
</evidence>
<evidence type="ECO:0000256" key="1">
    <source>
        <dbReference type="SAM" id="MobiDB-lite"/>
    </source>
</evidence>
<evidence type="ECO:0000313" key="4">
    <source>
        <dbReference type="Proteomes" id="UP000293347"/>
    </source>
</evidence>
<comment type="caution">
    <text evidence="3">The sequence shown here is derived from an EMBL/GenBank/DDBJ whole genome shotgun (WGS) entry which is preliminary data.</text>
</comment>
<reference evidence="3 4" key="1">
    <citation type="submission" date="2019-02" db="EMBL/GenBank/DDBJ databases">
        <title>Pedobacter sp. RP-1-14 sp. nov., isolated from Arctic soil.</title>
        <authorList>
            <person name="Dahal R.H."/>
        </authorList>
    </citation>
    <scope>NUCLEOTIDE SEQUENCE [LARGE SCALE GENOMIC DNA]</scope>
    <source>
        <strain evidence="3 4">RP-1-14</strain>
    </source>
</reference>
<keyword evidence="2" id="KW-0812">Transmembrane</keyword>
<accession>A0A4R0NV52</accession>
<protein>
    <submittedName>
        <fullName evidence="3">YtxH domain-containing protein</fullName>
    </submittedName>
</protein>
<evidence type="ECO:0000256" key="2">
    <source>
        <dbReference type="SAM" id="Phobius"/>
    </source>
</evidence>
<feature type="compositionally biased region" description="Polar residues" evidence="1">
    <location>
        <begin position="48"/>
        <end position="60"/>
    </location>
</feature>
<name>A0A4R0NV52_9SPHI</name>
<feature type="region of interest" description="Disordered" evidence="1">
    <location>
        <begin position="48"/>
        <end position="80"/>
    </location>
</feature>
<dbReference type="AlphaFoldDB" id="A0A4R0NV52"/>
<dbReference type="Proteomes" id="UP000293347">
    <property type="component" value="Unassembled WGS sequence"/>
</dbReference>
<keyword evidence="2" id="KW-1133">Transmembrane helix</keyword>
<feature type="transmembrane region" description="Helical" evidence="2">
    <location>
        <begin position="15"/>
        <end position="34"/>
    </location>
</feature>
<sequence length="98" mass="10552">MANIFAHNTKNNTTVAFAVIAGLAVGAVLGVLFAPESGADVRKNVRNRITGSDPSEQSFAEQREQPLTHAPAKRPKSDIKELIHEAHVNGIHTEQSLN</sequence>
<dbReference type="OrthoDB" id="766896at2"/>
<proteinExistence type="predicted"/>
<keyword evidence="2" id="KW-0472">Membrane</keyword>